<sequence length="370" mass="41712">MRHVKRKAPILRGLLKPIWEIPLDSVQPISDIPVTKTNFQTLTSYNLRYKRKSHIIVPGAPRVWKPSPVPFHVPPDAGRFITDPNQFNFPGSPMAPLVEAILSTRPNLRWRDVDFISDRKNLRLLMGFVTGKKDLFRIHVEVVKTTVIFTTWSSRKTYFVRGFGGYGHEFENVRTAEARHTHGSLIHNRIVQYGLGGYSIILRFEVDACLSVDADYDSTMGAVTQTANGATLISAGTLVQDSQIVEIKTGPAGKSLDKTDTLSQMWFSETPILCTGHYRDDGIFKSTKQRNIGARGKLVGWEKRHQDGLRKLVRILELIAQFGKQGIRKFALVHDGSGILRVFQEHDPEKRGLSEHHLALWDNVPAVESS</sequence>
<organism evidence="1 2">
    <name type="scientific">Aspergillus ellipticus CBS 707.79</name>
    <dbReference type="NCBI Taxonomy" id="1448320"/>
    <lineage>
        <taxon>Eukaryota</taxon>
        <taxon>Fungi</taxon>
        <taxon>Dikarya</taxon>
        <taxon>Ascomycota</taxon>
        <taxon>Pezizomycotina</taxon>
        <taxon>Eurotiomycetes</taxon>
        <taxon>Eurotiomycetidae</taxon>
        <taxon>Eurotiales</taxon>
        <taxon>Aspergillaceae</taxon>
        <taxon>Aspergillus</taxon>
        <taxon>Aspergillus subgen. Circumdati</taxon>
    </lineage>
</organism>
<protein>
    <recommendedName>
        <fullName evidence="3">Geranylgeranyl pyrophosphate synthetase</fullName>
    </recommendedName>
</protein>
<evidence type="ECO:0000313" key="1">
    <source>
        <dbReference type="EMBL" id="PYH88377.1"/>
    </source>
</evidence>
<dbReference type="OrthoDB" id="5393654at2759"/>
<proteinExistence type="predicted"/>
<dbReference type="VEuPathDB" id="FungiDB:BO71DRAFT_403919"/>
<dbReference type="PANTHER" id="PTHR35179">
    <property type="entry name" value="PROTEIN CBG02620"/>
    <property type="match status" value="1"/>
</dbReference>
<accession>A0A319D1H9</accession>
<evidence type="ECO:0008006" key="3">
    <source>
        <dbReference type="Google" id="ProtNLM"/>
    </source>
</evidence>
<reference evidence="1 2" key="1">
    <citation type="submission" date="2018-02" db="EMBL/GenBank/DDBJ databases">
        <title>The genomes of Aspergillus section Nigri reveals drivers in fungal speciation.</title>
        <authorList>
            <consortium name="DOE Joint Genome Institute"/>
            <person name="Vesth T.C."/>
            <person name="Nybo J."/>
            <person name="Theobald S."/>
            <person name="Brandl J."/>
            <person name="Frisvad J.C."/>
            <person name="Nielsen K.F."/>
            <person name="Lyhne E.K."/>
            <person name="Kogle M.E."/>
            <person name="Kuo A."/>
            <person name="Riley R."/>
            <person name="Clum A."/>
            <person name="Nolan M."/>
            <person name="Lipzen A."/>
            <person name="Salamov A."/>
            <person name="Henrissat B."/>
            <person name="Wiebenga A."/>
            <person name="De vries R.P."/>
            <person name="Grigoriev I.V."/>
            <person name="Mortensen U.H."/>
            <person name="Andersen M.R."/>
            <person name="Baker S.E."/>
        </authorList>
    </citation>
    <scope>NUCLEOTIDE SEQUENCE [LARGE SCALE GENOMIC DNA]</scope>
    <source>
        <strain evidence="1 2">CBS 707.79</strain>
    </source>
</reference>
<gene>
    <name evidence="1" type="ORF">BO71DRAFT_403919</name>
</gene>
<name>A0A319D1H9_9EURO</name>
<dbReference type="PANTHER" id="PTHR35179:SF2">
    <property type="entry name" value="START DOMAIN-CONTAINING PROTEIN"/>
    <property type="match status" value="1"/>
</dbReference>
<dbReference type="STRING" id="1448320.A0A319D1H9"/>
<dbReference type="EMBL" id="KZ826100">
    <property type="protein sequence ID" value="PYH88377.1"/>
    <property type="molecule type" value="Genomic_DNA"/>
</dbReference>
<evidence type="ECO:0000313" key="2">
    <source>
        <dbReference type="Proteomes" id="UP000247810"/>
    </source>
</evidence>
<keyword evidence="2" id="KW-1185">Reference proteome</keyword>
<dbReference type="AlphaFoldDB" id="A0A319D1H9"/>
<dbReference type="Proteomes" id="UP000247810">
    <property type="component" value="Unassembled WGS sequence"/>
</dbReference>